<keyword evidence="3" id="KW-1185">Reference proteome</keyword>
<gene>
    <name evidence="2" type="ORF">NCTC9381_02791</name>
</gene>
<proteinExistence type="predicted"/>
<dbReference type="AlphaFoldDB" id="A0A379AG49"/>
<evidence type="ECO:0000313" key="3">
    <source>
        <dbReference type="Proteomes" id="UP000254640"/>
    </source>
</evidence>
<feature type="chain" id="PRO_5016764664" evidence="1">
    <location>
        <begin position="23"/>
        <end position="49"/>
    </location>
</feature>
<evidence type="ECO:0000256" key="1">
    <source>
        <dbReference type="SAM" id="SignalP"/>
    </source>
</evidence>
<keyword evidence="1" id="KW-0732">Signal</keyword>
<protein>
    <submittedName>
        <fullName evidence="2">Uncharacterized protein</fullName>
    </submittedName>
</protein>
<name>A0A379AG49_ENTAG</name>
<reference evidence="2 3" key="1">
    <citation type="submission" date="2018-06" db="EMBL/GenBank/DDBJ databases">
        <authorList>
            <consortium name="Pathogen Informatics"/>
            <person name="Doyle S."/>
        </authorList>
    </citation>
    <scope>NUCLEOTIDE SEQUENCE [LARGE SCALE GENOMIC DNA]</scope>
    <source>
        <strain evidence="2 3">NCTC9381</strain>
    </source>
</reference>
<organism evidence="2 3">
    <name type="scientific">Enterobacter agglomerans</name>
    <name type="common">Erwinia herbicola</name>
    <name type="synonym">Pantoea agglomerans</name>
    <dbReference type="NCBI Taxonomy" id="549"/>
    <lineage>
        <taxon>Bacteria</taxon>
        <taxon>Pseudomonadati</taxon>
        <taxon>Pseudomonadota</taxon>
        <taxon>Gammaproteobacteria</taxon>
        <taxon>Enterobacterales</taxon>
        <taxon>Erwiniaceae</taxon>
        <taxon>Pantoea</taxon>
        <taxon>Pantoea agglomerans group</taxon>
    </lineage>
</organism>
<feature type="signal peptide" evidence="1">
    <location>
        <begin position="1"/>
        <end position="22"/>
    </location>
</feature>
<dbReference type="Proteomes" id="UP000254640">
    <property type="component" value="Unassembled WGS sequence"/>
</dbReference>
<sequence length="49" mass="5049">MKLKTMSLYAALLFSVAGSATAQAKELTVMISGGFKSSVGYALAPLRPA</sequence>
<evidence type="ECO:0000313" key="2">
    <source>
        <dbReference type="EMBL" id="SUB16875.1"/>
    </source>
</evidence>
<accession>A0A379AG49</accession>
<dbReference type="EMBL" id="UGSO01000001">
    <property type="protein sequence ID" value="SUB16875.1"/>
    <property type="molecule type" value="Genomic_DNA"/>
</dbReference>